<reference evidence="2" key="1">
    <citation type="journal article" date="2023" name="Hortic. Res.">
        <title>A chromosome-level phased genome enabling allele-level studies in sweet orange: a case study on citrus Huanglongbing tolerance.</title>
        <authorList>
            <person name="Wu B."/>
            <person name="Yu Q."/>
            <person name="Deng Z."/>
            <person name="Duan Y."/>
            <person name="Luo F."/>
            <person name="Gmitter F. Jr."/>
        </authorList>
    </citation>
    <scope>NUCLEOTIDE SEQUENCE [LARGE SCALE GENOMIC DNA]</scope>
    <source>
        <strain evidence="2">cv. Valencia</strain>
    </source>
</reference>
<protein>
    <submittedName>
        <fullName evidence="1">Uncharacterized protein</fullName>
    </submittedName>
</protein>
<gene>
    <name evidence="1" type="ORF">KPL71_007262</name>
</gene>
<organism evidence="1 2">
    <name type="scientific">Citrus sinensis</name>
    <name type="common">Sweet orange</name>
    <name type="synonym">Citrus aurantium var. sinensis</name>
    <dbReference type="NCBI Taxonomy" id="2711"/>
    <lineage>
        <taxon>Eukaryota</taxon>
        <taxon>Viridiplantae</taxon>
        <taxon>Streptophyta</taxon>
        <taxon>Embryophyta</taxon>
        <taxon>Tracheophyta</taxon>
        <taxon>Spermatophyta</taxon>
        <taxon>Magnoliopsida</taxon>
        <taxon>eudicotyledons</taxon>
        <taxon>Gunneridae</taxon>
        <taxon>Pentapetalae</taxon>
        <taxon>rosids</taxon>
        <taxon>malvids</taxon>
        <taxon>Sapindales</taxon>
        <taxon>Rutaceae</taxon>
        <taxon>Aurantioideae</taxon>
        <taxon>Citrus</taxon>
    </lineage>
</organism>
<sequence>MDLWVVVGAAAAGYIAKYWQNLSMDRDSLSELSSKGSNFEKPDLPSCPIRRLVQRKKLHKDASTNQRKVSDEGYKDTCERGGGSAVEVTSTSEFDGENLESLGNYENCNFLSISTLSSGFLPSDNPKGNDCDSGLSGDIGGNDQNPSTNEMGSFHGSARNKSDLSSKISYQHLIRPLNSLESCLMAQLYQKHTKMEEYVLSSLPSPSKPTIRQLFVTDGSQIISRASTEFHNVRERVDDYKLYKEACLEKNENLLGVSQLPQTGSVDFPKKMKFKSGKGRFGRLSISSKYSDGSYFHSQGSQDAKTLFCLGISIGIISSFIANRSEVDKLKELLKQTENLVQDLQEELEMKDSLTVKELANENNDSLSACDNSFNDNMPKHFCLERSKDNLAKHDGEKSFDKNAEESIESMSQIEAELEAELVRMGLNMNSSSLERRLSDFVEASVYVKYELISFKWHDVIVVTHESVFCLGWCRKKVYDTFGRDIKQGHDKGRKNIRPLDPDFEADFAHGELKANMIDRDKTDSNQDASGSSTHHSGNYAVSPRELSMRLHEVIESRLEERVKELETALENSQRKVQLMESQRKSSWRKFSNSPLRFSLDEESKEECNAMAEPLVMNLSGEALDAYNEAFEELMKIDDSEEENSPSGDFENNHQIGSHPFDQSVSWVHNGIINGSSPHTVHNKEKILNEVHSSQRTLSEECSLRVQELLDVGMSGDESSDCEGEMEKQLIKQIVEKTKKGSPVVLNAQKWLFLMDEDKH</sequence>
<name>A0ACB8LX88_CITSI</name>
<keyword evidence="2" id="KW-1185">Reference proteome</keyword>
<dbReference type="EMBL" id="CM039172">
    <property type="protein sequence ID" value="KAH9778187.1"/>
    <property type="molecule type" value="Genomic_DNA"/>
</dbReference>
<comment type="caution">
    <text evidence="1">The sequence shown here is derived from an EMBL/GenBank/DDBJ whole genome shotgun (WGS) entry which is preliminary data.</text>
</comment>
<evidence type="ECO:0000313" key="1">
    <source>
        <dbReference type="EMBL" id="KAH9778187.1"/>
    </source>
</evidence>
<accession>A0ACB8LX88</accession>
<evidence type="ECO:0000313" key="2">
    <source>
        <dbReference type="Proteomes" id="UP000829398"/>
    </source>
</evidence>
<dbReference type="Proteomes" id="UP000829398">
    <property type="component" value="Chromosome 3"/>
</dbReference>
<proteinExistence type="predicted"/>